<proteinExistence type="predicted"/>
<gene>
    <name evidence="2" type="ORF">Pmani_022789</name>
</gene>
<protein>
    <submittedName>
        <fullName evidence="2">Uncharacterized protein</fullName>
    </submittedName>
</protein>
<feature type="region of interest" description="Disordered" evidence="1">
    <location>
        <begin position="106"/>
        <end position="127"/>
    </location>
</feature>
<keyword evidence="3" id="KW-1185">Reference proteome</keyword>
<sequence>MQDWGRELHNGTVAELLDWTSAADKEEEEEEEEEDDDGWEEEEALVWAELEWEDTAATDLRLGGVTLRFVQNVCLEDINIPRGLDVPQGRLRLDGREQVEADSLTLLEPNGGTCDDDAAANETDEPDTDVVRACMRWEDEVSDSSGK</sequence>
<feature type="region of interest" description="Disordered" evidence="1">
    <location>
        <begin position="1"/>
        <end position="41"/>
    </location>
</feature>
<organism evidence="2 3">
    <name type="scientific">Petrolisthes manimaculis</name>
    <dbReference type="NCBI Taxonomy" id="1843537"/>
    <lineage>
        <taxon>Eukaryota</taxon>
        <taxon>Metazoa</taxon>
        <taxon>Ecdysozoa</taxon>
        <taxon>Arthropoda</taxon>
        <taxon>Crustacea</taxon>
        <taxon>Multicrustacea</taxon>
        <taxon>Malacostraca</taxon>
        <taxon>Eumalacostraca</taxon>
        <taxon>Eucarida</taxon>
        <taxon>Decapoda</taxon>
        <taxon>Pleocyemata</taxon>
        <taxon>Anomura</taxon>
        <taxon>Galatheoidea</taxon>
        <taxon>Porcellanidae</taxon>
        <taxon>Petrolisthes</taxon>
    </lineage>
</organism>
<evidence type="ECO:0000313" key="2">
    <source>
        <dbReference type="EMBL" id="KAK4305315.1"/>
    </source>
</evidence>
<comment type="caution">
    <text evidence="2">The sequence shown here is derived from an EMBL/GenBank/DDBJ whole genome shotgun (WGS) entry which is preliminary data.</text>
</comment>
<reference evidence="2" key="1">
    <citation type="submission" date="2023-11" db="EMBL/GenBank/DDBJ databases">
        <title>Genome assemblies of two species of porcelain crab, Petrolisthes cinctipes and Petrolisthes manimaculis (Anomura: Porcellanidae).</title>
        <authorList>
            <person name="Angst P."/>
        </authorList>
    </citation>
    <scope>NUCLEOTIDE SEQUENCE</scope>
    <source>
        <strain evidence="2">PB745_02</strain>
        <tissue evidence="2">Gill</tissue>
    </source>
</reference>
<dbReference type="EMBL" id="JAWZYT010002291">
    <property type="protein sequence ID" value="KAK4305315.1"/>
    <property type="molecule type" value="Genomic_DNA"/>
</dbReference>
<dbReference type="AlphaFoldDB" id="A0AAE1U401"/>
<dbReference type="Proteomes" id="UP001292094">
    <property type="component" value="Unassembled WGS sequence"/>
</dbReference>
<feature type="compositionally biased region" description="Acidic residues" evidence="1">
    <location>
        <begin position="114"/>
        <end position="127"/>
    </location>
</feature>
<evidence type="ECO:0000313" key="3">
    <source>
        <dbReference type="Proteomes" id="UP001292094"/>
    </source>
</evidence>
<accession>A0AAE1U401</accession>
<evidence type="ECO:0000256" key="1">
    <source>
        <dbReference type="SAM" id="MobiDB-lite"/>
    </source>
</evidence>
<name>A0AAE1U401_9EUCA</name>
<feature type="compositionally biased region" description="Acidic residues" evidence="1">
    <location>
        <begin position="25"/>
        <end position="41"/>
    </location>
</feature>